<dbReference type="InterPro" id="IPR028994">
    <property type="entry name" value="Integrin_alpha_N"/>
</dbReference>
<accession>A0A8H3J906</accession>
<reference evidence="1" key="1">
    <citation type="submission" date="2021-03" db="EMBL/GenBank/DDBJ databases">
        <authorList>
            <person name="Tagirdzhanova G."/>
        </authorList>
    </citation>
    <scope>NUCLEOTIDE SEQUENCE</scope>
</reference>
<organism evidence="1 2">
    <name type="scientific">Alectoria fallacina</name>
    <dbReference type="NCBI Taxonomy" id="1903189"/>
    <lineage>
        <taxon>Eukaryota</taxon>
        <taxon>Fungi</taxon>
        <taxon>Dikarya</taxon>
        <taxon>Ascomycota</taxon>
        <taxon>Pezizomycotina</taxon>
        <taxon>Lecanoromycetes</taxon>
        <taxon>OSLEUM clade</taxon>
        <taxon>Lecanoromycetidae</taxon>
        <taxon>Lecanorales</taxon>
        <taxon>Lecanorineae</taxon>
        <taxon>Parmeliaceae</taxon>
        <taxon>Alectoria</taxon>
    </lineage>
</organism>
<dbReference type="OrthoDB" id="2840902at2759"/>
<dbReference type="SUPFAM" id="SSF69318">
    <property type="entry name" value="Integrin alpha N-terminal domain"/>
    <property type="match status" value="1"/>
</dbReference>
<name>A0A8H3J906_9LECA</name>
<protein>
    <submittedName>
        <fullName evidence="1">Uncharacterized protein</fullName>
    </submittedName>
</protein>
<comment type="caution">
    <text evidence="1">The sequence shown here is derived from an EMBL/GenBank/DDBJ whole genome shotgun (WGS) entry which is preliminary data.</text>
</comment>
<dbReference type="Proteomes" id="UP000664203">
    <property type="component" value="Unassembled WGS sequence"/>
</dbReference>
<dbReference type="AlphaFoldDB" id="A0A8H3J906"/>
<evidence type="ECO:0000313" key="2">
    <source>
        <dbReference type="Proteomes" id="UP000664203"/>
    </source>
</evidence>
<dbReference type="EMBL" id="CAJPDR010000862">
    <property type="protein sequence ID" value="CAF9943012.1"/>
    <property type="molecule type" value="Genomic_DNA"/>
</dbReference>
<evidence type="ECO:0000313" key="1">
    <source>
        <dbReference type="EMBL" id="CAF9943012.1"/>
    </source>
</evidence>
<gene>
    <name evidence="1" type="ORF">ALECFALPRED_010430</name>
</gene>
<sequence>MGDPVSAMVALGLAANIGQMVGYSLRIVSKSKELRKSLDGSLPENRHKTVVTESLLSASCTLSSFLESCKTADKVFSPEDEHLQDISNACGAIASDLLGESERLKLIPGTKHVKWDSFRQALKAVWGKAKLDSLAHTLELYRNELKTILQVSILQVRDLLIFSYVADSRLLGLDQTSQSILKETQTSRELSEDRFKVSLESFRHFRISSLGVNYSPVSRQVDGVGGYDLHSHLDHITTFDYDHSGKLDHLVLYRPGSGAICISKNNNGNFTLVYAQGAPGSGIGGYDLSDSRDRIFAFDYEHSGKLDHLAVYRPGTGTMWILQNISGVFTAVYAQGCPGSGIGGYDLASSADRAFAFDYTHSGKLDHLVLFRPGTGTMWILENKFGVFSAVYAQGCPGAGIGSYDLASPADRAFAFDCSSSGKRDHIVLYRPGTGTIWILQNDRGEFSPVYHTGDPGNGIGGYFIKSPDDKAFAFDFNGSGMADHLAFYRPGAGIFWILENIQGIFRFVFAEGNPGTEGDPGDGIGGYDLLSSADRAFGFDYTGSGRANRVALYRPGTGTFWVLQRDTT</sequence>
<proteinExistence type="predicted"/>
<keyword evidence="2" id="KW-1185">Reference proteome</keyword>